<evidence type="ECO:0000259" key="7">
    <source>
        <dbReference type="PROSITE" id="PS50240"/>
    </source>
</evidence>
<dbReference type="InterPro" id="IPR018114">
    <property type="entry name" value="TRYPSIN_HIS"/>
</dbReference>
<keyword evidence="2" id="KW-1015">Disulfide bond</keyword>
<keyword evidence="3" id="KW-0325">Glycoprotein</keyword>
<accession>A0A4C1TJC0</accession>
<feature type="domain" description="Peptidase S1" evidence="7">
    <location>
        <begin position="74"/>
        <end position="337"/>
    </location>
</feature>
<protein>
    <submittedName>
        <fullName evidence="8">Trypsin-1</fullName>
    </submittedName>
</protein>
<dbReference type="FunFam" id="2.40.10.10:FF:000028">
    <property type="entry name" value="Serine protease easter"/>
    <property type="match status" value="1"/>
</dbReference>
<dbReference type="AlphaFoldDB" id="A0A4C1TJC0"/>
<dbReference type="PROSITE" id="PS50240">
    <property type="entry name" value="TRYPSIN_DOM"/>
    <property type="match status" value="1"/>
</dbReference>
<keyword evidence="9" id="KW-1185">Reference proteome</keyword>
<evidence type="ECO:0000256" key="6">
    <source>
        <dbReference type="SAM" id="SignalP"/>
    </source>
</evidence>
<dbReference type="Proteomes" id="UP000299102">
    <property type="component" value="Unassembled WGS sequence"/>
</dbReference>
<evidence type="ECO:0000256" key="2">
    <source>
        <dbReference type="ARBA" id="ARBA00023157"/>
    </source>
</evidence>
<dbReference type="OrthoDB" id="10012881at2759"/>
<gene>
    <name evidence="8" type="primary">TRYP1</name>
    <name evidence="8" type="ORF">EVAR_93466_1</name>
</gene>
<name>A0A4C1TJC0_EUMVA</name>
<feature type="region of interest" description="Disordered" evidence="5">
    <location>
        <begin position="184"/>
        <end position="208"/>
    </location>
</feature>
<dbReference type="Pfam" id="PF00089">
    <property type="entry name" value="Trypsin"/>
    <property type="match status" value="2"/>
</dbReference>
<evidence type="ECO:0000256" key="5">
    <source>
        <dbReference type="SAM" id="MobiDB-lite"/>
    </source>
</evidence>
<dbReference type="PRINTS" id="PR00722">
    <property type="entry name" value="CHYMOTRYPSIN"/>
</dbReference>
<reference evidence="8 9" key="1">
    <citation type="journal article" date="2019" name="Commun. Biol.">
        <title>The bagworm genome reveals a unique fibroin gene that provides high tensile strength.</title>
        <authorList>
            <person name="Kono N."/>
            <person name="Nakamura H."/>
            <person name="Ohtoshi R."/>
            <person name="Tomita M."/>
            <person name="Numata K."/>
            <person name="Arakawa K."/>
        </authorList>
    </citation>
    <scope>NUCLEOTIDE SEQUENCE [LARGE SCALE GENOMIC DNA]</scope>
</reference>
<dbReference type="PANTHER" id="PTHR24252">
    <property type="entry name" value="ACROSIN-RELATED"/>
    <property type="match status" value="1"/>
</dbReference>
<dbReference type="STRING" id="151549.A0A4C1TJC0"/>
<dbReference type="FunFam" id="2.40.10.10:FF:000002">
    <property type="entry name" value="Transmembrane protease serine"/>
    <property type="match status" value="1"/>
</dbReference>
<comment type="caution">
    <text evidence="8">The sequence shown here is derived from an EMBL/GenBank/DDBJ whole genome shotgun (WGS) entry which is preliminary data.</text>
</comment>
<dbReference type="SMART" id="SM00020">
    <property type="entry name" value="Tryp_SPc"/>
    <property type="match status" value="1"/>
</dbReference>
<organism evidence="8 9">
    <name type="scientific">Eumeta variegata</name>
    <name type="common">Bagworm moth</name>
    <name type="synonym">Eumeta japonica</name>
    <dbReference type="NCBI Taxonomy" id="151549"/>
    <lineage>
        <taxon>Eukaryota</taxon>
        <taxon>Metazoa</taxon>
        <taxon>Ecdysozoa</taxon>
        <taxon>Arthropoda</taxon>
        <taxon>Hexapoda</taxon>
        <taxon>Insecta</taxon>
        <taxon>Pterygota</taxon>
        <taxon>Neoptera</taxon>
        <taxon>Endopterygota</taxon>
        <taxon>Lepidoptera</taxon>
        <taxon>Glossata</taxon>
        <taxon>Ditrysia</taxon>
        <taxon>Tineoidea</taxon>
        <taxon>Psychidae</taxon>
        <taxon>Oiketicinae</taxon>
        <taxon>Eumeta</taxon>
    </lineage>
</organism>
<evidence type="ECO:0000256" key="1">
    <source>
        <dbReference type="ARBA" id="ARBA00022729"/>
    </source>
</evidence>
<dbReference type="EMBL" id="BGZK01000065">
    <property type="protein sequence ID" value="GBP14593.1"/>
    <property type="molecule type" value="Genomic_DNA"/>
</dbReference>
<dbReference type="PANTHER" id="PTHR24252:SF18">
    <property type="entry name" value="OVOCHYMASE 1"/>
    <property type="match status" value="1"/>
</dbReference>
<feature type="signal peptide" evidence="6">
    <location>
        <begin position="1"/>
        <end position="20"/>
    </location>
</feature>
<dbReference type="InterPro" id="IPR009003">
    <property type="entry name" value="Peptidase_S1_PA"/>
</dbReference>
<dbReference type="GO" id="GO:0006508">
    <property type="term" value="P:proteolysis"/>
    <property type="evidence" value="ECO:0007669"/>
    <property type="project" value="InterPro"/>
</dbReference>
<dbReference type="PROSITE" id="PS00134">
    <property type="entry name" value="TRYPSIN_HIS"/>
    <property type="match status" value="1"/>
</dbReference>
<proteinExistence type="inferred from homology"/>
<dbReference type="Gene3D" id="2.40.10.10">
    <property type="entry name" value="Trypsin-like serine proteases"/>
    <property type="match status" value="2"/>
</dbReference>
<evidence type="ECO:0000313" key="8">
    <source>
        <dbReference type="EMBL" id="GBP14593.1"/>
    </source>
</evidence>
<dbReference type="GO" id="GO:0004252">
    <property type="term" value="F:serine-type endopeptidase activity"/>
    <property type="evidence" value="ECO:0007669"/>
    <property type="project" value="InterPro"/>
</dbReference>
<sequence>MKVSQKLLLMLCSLATVSRARIPESIEISGNDPHNTKMLDWISNIFRPKTTTTPKPAEDCPYCECGIPYKTRRIVGGYETEKNEFVWMALLLYRNRFYCGGSSINDLFVLTAAHCAVSFRKELITVRFLEHDRSSANETNTIDRKVVEIMSHPSYNSMNYDNDIALLKLDQRINFSNALKKPRHINMRNGNSEGRDDNENEPEKDENGGIWPVCLPELDLSYTNYTAVVTGWGLTQEGGQTSDTLQEVYVPVLSNEDCNREYSGRITDNMLCAGVPEGGRDACQGDSRGPLHVFDNETSVYQEIGVVSWGYGCGRPRLPGVYARVNKYIEWILENTKDACYCY</sequence>
<evidence type="ECO:0000256" key="4">
    <source>
        <dbReference type="ARBA" id="ARBA00024195"/>
    </source>
</evidence>
<keyword evidence="1 6" id="KW-0732">Signal</keyword>
<dbReference type="InterPro" id="IPR001254">
    <property type="entry name" value="Trypsin_dom"/>
</dbReference>
<comment type="similarity">
    <text evidence="4">Belongs to the peptidase S1 family. CLIP subfamily.</text>
</comment>
<dbReference type="CDD" id="cd00190">
    <property type="entry name" value="Tryp_SPc"/>
    <property type="match status" value="1"/>
</dbReference>
<feature type="chain" id="PRO_5020032520" evidence="6">
    <location>
        <begin position="21"/>
        <end position="343"/>
    </location>
</feature>
<dbReference type="SUPFAM" id="SSF50494">
    <property type="entry name" value="Trypsin-like serine proteases"/>
    <property type="match status" value="1"/>
</dbReference>
<evidence type="ECO:0000313" key="9">
    <source>
        <dbReference type="Proteomes" id="UP000299102"/>
    </source>
</evidence>
<evidence type="ECO:0000256" key="3">
    <source>
        <dbReference type="ARBA" id="ARBA00023180"/>
    </source>
</evidence>
<dbReference type="InterPro" id="IPR001314">
    <property type="entry name" value="Peptidase_S1A"/>
</dbReference>
<dbReference type="InterPro" id="IPR043504">
    <property type="entry name" value="Peptidase_S1_PA_chymotrypsin"/>
</dbReference>